<keyword evidence="3" id="KW-1185">Reference proteome</keyword>
<organism evidence="2 3">
    <name type="scientific">Araneus ventricosus</name>
    <name type="common">Orbweaver spider</name>
    <name type="synonym">Epeira ventricosa</name>
    <dbReference type="NCBI Taxonomy" id="182803"/>
    <lineage>
        <taxon>Eukaryota</taxon>
        <taxon>Metazoa</taxon>
        <taxon>Ecdysozoa</taxon>
        <taxon>Arthropoda</taxon>
        <taxon>Chelicerata</taxon>
        <taxon>Arachnida</taxon>
        <taxon>Araneae</taxon>
        <taxon>Araneomorphae</taxon>
        <taxon>Entelegynae</taxon>
        <taxon>Araneoidea</taxon>
        <taxon>Araneidae</taxon>
        <taxon>Araneus</taxon>
    </lineage>
</organism>
<name>A0A4Y2H003_ARAVE</name>
<feature type="compositionally biased region" description="Polar residues" evidence="1">
    <location>
        <begin position="90"/>
        <end position="100"/>
    </location>
</feature>
<dbReference type="AlphaFoldDB" id="A0A4Y2H003"/>
<evidence type="ECO:0000256" key="1">
    <source>
        <dbReference type="SAM" id="MobiDB-lite"/>
    </source>
</evidence>
<sequence length="100" mass="11974">MNRMKMRQLYTRQGWLKNYGMMFIYPKSRVPFPLFVARFLRWQESSARSYHTSIRHITHAFGTCLESEVEANSQCKSSLQVGKREREQAVDQNHGNYNRR</sequence>
<proteinExistence type="predicted"/>
<feature type="region of interest" description="Disordered" evidence="1">
    <location>
        <begin position="77"/>
        <end position="100"/>
    </location>
</feature>
<accession>A0A4Y2H003</accession>
<evidence type="ECO:0000313" key="2">
    <source>
        <dbReference type="EMBL" id="GBM58296.1"/>
    </source>
</evidence>
<dbReference type="EMBL" id="BGPR01001628">
    <property type="protein sequence ID" value="GBM58296.1"/>
    <property type="molecule type" value="Genomic_DNA"/>
</dbReference>
<dbReference type="Proteomes" id="UP000499080">
    <property type="component" value="Unassembled WGS sequence"/>
</dbReference>
<protein>
    <submittedName>
        <fullName evidence="2">Uncharacterized protein</fullName>
    </submittedName>
</protein>
<reference evidence="2 3" key="1">
    <citation type="journal article" date="2019" name="Sci. Rep.">
        <title>Orb-weaving spider Araneus ventricosus genome elucidates the spidroin gene catalogue.</title>
        <authorList>
            <person name="Kono N."/>
            <person name="Nakamura H."/>
            <person name="Ohtoshi R."/>
            <person name="Moran D.A.P."/>
            <person name="Shinohara A."/>
            <person name="Yoshida Y."/>
            <person name="Fujiwara M."/>
            <person name="Mori M."/>
            <person name="Tomita M."/>
            <person name="Arakawa K."/>
        </authorList>
    </citation>
    <scope>NUCLEOTIDE SEQUENCE [LARGE SCALE GENOMIC DNA]</scope>
</reference>
<gene>
    <name evidence="2" type="ORF">AVEN_220210_1</name>
</gene>
<evidence type="ECO:0000313" key="3">
    <source>
        <dbReference type="Proteomes" id="UP000499080"/>
    </source>
</evidence>
<comment type="caution">
    <text evidence="2">The sequence shown here is derived from an EMBL/GenBank/DDBJ whole genome shotgun (WGS) entry which is preliminary data.</text>
</comment>